<keyword evidence="2" id="KW-1133">Transmembrane helix</keyword>
<accession>A0A369K9G3</accession>
<dbReference type="Proteomes" id="UP000076154">
    <property type="component" value="Unassembled WGS sequence"/>
</dbReference>
<feature type="transmembrane region" description="Helical" evidence="2">
    <location>
        <begin position="156"/>
        <end position="176"/>
    </location>
</feature>
<feature type="region of interest" description="Disordered" evidence="1">
    <location>
        <begin position="105"/>
        <end position="138"/>
    </location>
</feature>
<keyword evidence="2" id="KW-0472">Membrane</keyword>
<evidence type="ECO:0000313" key="3">
    <source>
        <dbReference type="EMBL" id="RDB27556.1"/>
    </source>
</evidence>
<evidence type="ECO:0000256" key="1">
    <source>
        <dbReference type="SAM" id="MobiDB-lite"/>
    </source>
</evidence>
<dbReference type="InParanoid" id="A0A369K9G3"/>
<sequence>MIEVRIPTCPFVHFHHLHDTQMIFCSSRLATTTWLNILTWICLFELAFAANEHPIPPPGNDTHSGLLCTPFGICERCPEDALKEPFCQPFGNRRLMHCVNATSSPLASHDIPPDRRPPPPSSGDKFDQLKAPSRPEGETLAWESCGRIVGKERADFYEFIACNVLFAVIALIVLFARSKRLHAMQARQLAARIGIIRGTGVDGR</sequence>
<protein>
    <submittedName>
        <fullName evidence="3">Uncharacterized protein</fullName>
    </submittedName>
</protein>
<reference evidence="3" key="1">
    <citation type="submission" date="2018-04" db="EMBL/GenBank/DDBJ databases">
        <title>Whole genome sequencing of Hypsizygus marmoreus.</title>
        <authorList>
            <person name="Choi I.-G."/>
            <person name="Min B."/>
            <person name="Kim J.-G."/>
            <person name="Kim S."/>
            <person name="Oh Y.-L."/>
            <person name="Kong W.-S."/>
            <person name="Park H."/>
            <person name="Jeong J."/>
            <person name="Song E.-S."/>
        </authorList>
    </citation>
    <scope>NUCLEOTIDE SEQUENCE [LARGE SCALE GENOMIC DNA]</scope>
    <source>
        <strain evidence="3">51987-8</strain>
    </source>
</reference>
<name>A0A369K9G3_HYPMA</name>
<dbReference type="EMBL" id="LUEZ02000015">
    <property type="protein sequence ID" value="RDB27556.1"/>
    <property type="molecule type" value="Genomic_DNA"/>
</dbReference>
<evidence type="ECO:0000256" key="2">
    <source>
        <dbReference type="SAM" id="Phobius"/>
    </source>
</evidence>
<proteinExistence type="predicted"/>
<feature type="compositionally biased region" description="Basic and acidic residues" evidence="1">
    <location>
        <begin position="124"/>
        <end position="137"/>
    </location>
</feature>
<organism evidence="3 4">
    <name type="scientific">Hypsizygus marmoreus</name>
    <name type="common">White beech mushroom</name>
    <name type="synonym">Agaricus marmoreus</name>
    <dbReference type="NCBI Taxonomy" id="39966"/>
    <lineage>
        <taxon>Eukaryota</taxon>
        <taxon>Fungi</taxon>
        <taxon>Dikarya</taxon>
        <taxon>Basidiomycota</taxon>
        <taxon>Agaricomycotina</taxon>
        <taxon>Agaricomycetes</taxon>
        <taxon>Agaricomycetidae</taxon>
        <taxon>Agaricales</taxon>
        <taxon>Tricholomatineae</taxon>
        <taxon>Lyophyllaceae</taxon>
        <taxon>Hypsizygus</taxon>
    </lineage>
</organism>
<gene>
    <name evidence="3" type="ORF">Hypma_003870</name>
</gene>
<dbReference type="AlphaFoldDB" id="A0A369K9G3"/>
<keyword evidence="2" id="KW-0812">Transmembrane</keyword>
<evidence type="ECO:0000313" key="4">
    <source>
        <dbReference type="Proteomes" id="UP000076154"/>
    </source>
</evidence>
<dbReference type="OrthoDB" id="2525787at2759"/>
<keyword evidence="4" id="KW-1185">Reference proteome</keyword>
<comment type="caution">
    <text evidence="3">The sequence shown here is derived from an EMBL/GenBank/DDBJ whole genome shotgun (WGS) entry which is preliminary data.</text>
</comment>